<dbReference type="Proteomes" id="UP000032305">
    <property type="component" value="Unassembled WGS sequence"/>
</dbReference>
<evidence type="ECO:0000313" key="3">
    <source>
        <dbReference type="Proteomes" id="UP000032305"/>
    </source>
</evidence>
<gene>
    <name evidence="2" type="ORF">SP5_077_00020</name>
</gene>
<organism evidence="2 3">
    <name type="scientific">Sphingomonas parapaucimobilis NBRC 15100</name>
    <dbReference type="NCBI Taxonomy" id="1219049"/>
    <lineage>
        <taxon>Bacteria</taxon>
        <taxon>Pseudomonadati</taxon>
        <taxon>Pseudomonadota</taxon>
        <taxon>Alphaproteobacteria</taxon>
        <taxon>Sphingomonadales</taxon>
        <taxon>Sphingomonadaceae</taxon>
        <taxon>Sphingomonas</taxon>
    </lineage>
</organism>
<protein>
    <submittedName>
        <fullName evidence="2">Uncharacterized protein</fullName>
    </submittedName>
</protein>
<keyword evidence="3" id="KW-1185">Reference proteome</keyword>
<reference evidence="2 3" key="1">
    <citation type="submission" date="2014-11" db="EMBL/GenBank/DDBJ databases">
        <title>Whole genome shotgun sequence of Sphingomonas parapaucimobilis NBRC 15100.</title>
        <authorList>
            <person name="Katano-Makiyama Y."/>
            <person name="Hosoyama A."/>
            <person name="Hashimoto M."/>
            <person name="Hosoyama Y."/>
            <person name="Noguchi M."/>
            <person name="Numata M."/>
            <person name="Tsuchikane K."/>
            <person name="Hirakata S."/>
            <person name="Uohara A."/>
            <person name="Shimodaira J."/>
            <person name="Ohji S."/>
            <person name="Ichikawa N."/>
            <person name="Kimura A."/>
            <person name="Yamazoe A."/>
            <person name="Fujita N."/>
        </authorList>
    </citation>
    <scope>NUCLEOTIDE SEQUENCE [LARGE SCALE GENOMIC DNA]</scope>
    <source>
        <strain evidence="2 3">NBRC 15100</strain>
    </source>
</reference>
<dbReference type="AlphaFoldDB" id="A0A0A1WBL8"/>
<feature type="compositionally biased region" description="Gly residues" evidence="1">
    <location>
        <begin position="71"/>
        <end position="80"/>
    </location>
</feature>
<evidence type="ECO:0000313" key="2">
    <source>
        <dbReference type="EMBL" id="GAM02314.1"/>
    </source>
</evidence>
<feature type="region of interest" description="Disordered" evidence="1">
    <location>
        <begin position="1"/>
        <end position="80"/>
    </location>
</feature>
<comment type="caution">
    <text evidence="2">The sequence shown here is derived from an EMBL/GenBank/DDBJ whole genome shotgun (WGS) entry which is preliminary data.</text>
</comment>
<proteinExistence type="predicted"/>
<name>A0A0A1WBL8_9SPHN</name>
<sequence>MSINGDHPRGCGGTEQMTEDDWIFQGPSPRVRGNHAVSPKSESLLGTIPAGAGEPSNAEASATGPTDHPRGCGGTGVAIS</sequence>
<dbReference type="EMBL" id="BBPI01000077">
    <property type="protein sequence ID" value="GAM02314.1"/>
    <property type="molecule type" value="Genomic_DNA"/>
</dbReference>
<accession>A0A0A1WBL8</accession>
<dbReference type="AntiFam" id="ANF00006">
    <property type="entry name" value="Translation of CRISPR region"/>
</dbReference>
<dbReference type="AntiFam" id="ANF00057">
    <property type="entry name" value="Translation of E. coli type CRISPR repeat"/>
</dbReference>
<evidence type="ECO:0000256" key="1">
    <source>
        <dbReference type="SAM" id="MobiDB-lite"/>
    </source>
</evidence>